<protein>
    <submittedName>
        <fullName evidence="1">Uncharacterized protein</fullName>
    </submittedName>
</protein>
<dbReference type="InterPro" id="IPR009014">
    <property type="entry name" value="Transketo_C/PFOR_II"/>
</dbReference>
<comment type="caution">
    <text evidence="1">The sequence shown here is derived from an EMBL/GenBank/DDBJ whole genome shotgun (WGS) entry which is preliminary data.</text>
</comment>
<feature type="non-terminal residue" evidence="1">
    <location>
        <position position="1"/>
    </location>
</feature>
<gene>
    <name evidence="1" type="ORF">S12H4_23579</name>
</gene>
<reference evidence="1" key="1">
    <citation type="journal article" date="2014" name="Front. Microbiol.">
        <title>High frequency of phylogenetically diverse reductive dehalogenase-homologous genes in deep subseafloor sedimentary metagenomes.</title>
        <authorList>
            <person name="Kawai M."/>
            <person name="Futagami T."/>
            <person name="Toyoda A."/>
            <person name="Takaki Y."/>
            <person name="Nishi S."/>
            <person name="Hori S."/>
            <person name="Arai W."/>
            <person name="Tsubouchi T."/>
            <person name="Morono Y."/>
            <person name="Uchiyama I."/>
            <person name="Ito T."/>
            <person name="Fujiyama A."/>
            <person name="Inagaki F."/>
            <person name="Takami H."/>
        </authorList>
    </citation>
    <scope>NUCLEOTIDE SEQUENCE</scope>
    <source>
        <strain evidence="1">Expedition CK06-06</strain>
    </source>
</reference>
<dbReference type="AlphaFoldDB" id="X1T1C3"/>
<dbReference type="Gene3D" id="3.40.50.920">
    <property type="match status" value="1"/>
</dbReference>
<name>X1T1C3_9ZZZZ</name>
<evidence type="ECO:0000313" key="1">
    <source>
        <dbReference type="EMBL" id="GAI85191.1"/>
    </source>
</evidence>
<dbReference type="EMBL" id="BARW01012559">
    <property type="protein sequence ID" value="GAI85191.1"/>
    <property type="molecule type" value="Genomic_DNA"/>
</dbReference>
<organism evidence="1">
    <name type="scientific">marine sediment metagenome</name>
    <dbReference type="NCBI Taxonomy" id="412755"/>
    <lineage>
        <taxon>unclassified sequences</taxon>
        <taxon>metagenomes</taxon>
        <taxon>ecological metagenomes</taxon>
    </lineage>
</organism>
<sequence length="63" mass="7043">LGSAVCDFVCENYPTFVKRIGLKNTFAESGDYLLLLKKYKMDIDSIIKEAVNLIVLIGNNMSL</sequence>
<accession>X1T1C3</accession>
<proteinExistence type="predicted"/>